<dbReference type="InterPro" id="IPR026607">
    <property type="entry name" value="DMRT"/>
</dbReference>
<feature type="DNA-binding region" description="DM" evidence="8">
    <location>
        <begin position="26"/>
        <end position="73"/>
    </location>
</feature>
<evidence type="ECO:0000313" key="11">
    <source>
        <dbReference type="EMBL" id="GCB64751.1"/>
    </source>
</evidence>
<keyword evidence="12" id="KW-1185">Reference proteome</keyword>
<evidence type="ECO:0000256" key="8">
    <source>
        <dbReference type="PROSITE-ProRule" id="PRU00070"/>
    </source>
</evidence>
<keyword evidence="4" id="KW-0805">Transcription regulation</keyword>
<evidence type="ECO:0000256" key="3">
    <source>
        <dbReference type="ARBA" id="ARBA00022833"/>
    </source>
</evidence>
<keyword evidence="6" id="KW-0804">Transcription</keyword>
<keyword evidence="7 8" id="KW-0539">Nucleus</keyword>
<sequence>MNSYGAPYLYVPTASARGASQRTPKCARCRNHGVLSWLKGHKRYCRFKDCTCDKCILILERQRVMAAQVALRRQQSNENPCNLVLPEDYRAIYSGPERAEHSALSDRVCPASAGSSRAEAATPADSPLCQQADEFQDVGRKADEKNQMKITESEEEGAVSSTDTQNSDLLSPIQESRNDIERRKENKEQIKGVTRDNFNDIRKFLKSDDVAPSGKSKTPPIEVLAKVFPNQKQSVLELVLKGCNNDLVSAIETLLTSTSRRSEGSKNSSKAHTSKDIADYNSGHYPLSSTAWSLSSAFRSPSDPFQVSPNSHSVVASLPNVNQTITQPSHYPVPTLFRPTLSGSHPFVSSEFALWSTMTFQHPSLRQQFTSLAHSTSALLGSTTMILPSPNETSQKSSVCDGNLAEKSLKALEERQEGKN</sequence>
<keyword evidence="3 8" id="KW-0862">Zinc</keyword>
<evidence type="ECO:0000256" key="4">
    <source>
        <dbReference type="ARBA" id="ARBA00023015"/>
    </source>
</evidence>
<dbReference type="GO" id="GO:0005634">
    <property type="term" value="C:nucleus"/>
    <property type="evidence" value="ECO:0007669"/>
    <property type="project" value="UniProtKB-SubCell"/>
</dbReference>
<dbReference type="OrthoDB" id="6162476at2759"/>
<keyword evidence="2 8" id="KW-0479">Metal-binding</keyword>
<dbReference type="InterPro" id="IPR005173">
    <property type="entry name" value="DMA"/>
</dbReference>
<evidence type="ECO:0000256" key="6">
    <source>
        <dbReference type="ARBA" id="ARBA00023163"/>
    </source>
</evidence>
<dbReference type="OMA" id="ITQPSHY"/>
<dbReference type="PROSITE" id="PS50809">
    <property type="entry name" value="DM_2"/>
    <property type="match status" value="1"/>
</dbReference>
<comment type="subcellular location">
    <subcellularLocation>
        <location evidence="8">Nucleus</location>
    </subcellularLocation>
</comment>
<dbReference type="SUPFAM" id="SSF82927">
    <property type="entry name" value="Cysteine-rich DNA binding domain, (DM domain)"/>
    <property type="match status" value="1"/>
</dbReference>
<dbReference type="Proteomes" id="UP000288216">
    <property type="component" value="Unassembled WGS sequence"/>
</dbReference>
<evidence type="ECO:0000256" key="9">
    <source>
        <dbReference type="SAM" id="MobiDB-lite"/>
    </source>
</evidence>
<comment type="caution">
    <text evidence="11">The sequence shown here is derived from an EMBL/GenBank/DDBJ whole genome shotgun (WGS) entry which is preliminary data.</text>
</comment>
<feature type="compositionally biased region" description="Polar residues" evidence="9">
    <location>
        <begin position="159"/>
        <end position="175"/>
    </location>
</feature>
<name>A0A401NV32_SCYTO</name>
<dbReference type="GO" id="GO:0007548">
    <property type="term" value="P:sex differentiation"/>
    <property type="evidence" value="ECO:0007669"/>
    <property type="project" value="TreeGrafter"/>
</dbReference>
<evidence type="ECO:0000313" key="12">
    <source>
        <dbReference type="Proteomes" id="UP000288216"/>
    </source>
</evidence>
<dbReference type="SUPFAM" id="SSF46934">
    <property type="entry name" value="UBA-like"/>
    <property type="match status" value="1"/>
</dbReference>
<dbReference type="GO" id="GO:0000981">
    <property type="term" value="F:DNA-binding transcription factor activity, RNA polymerase II-specific"/>
    <property type="evidence" value="ECO:0007669"/>
    <property type="project" value="TreeGrafter"/>
</dbReference>
<keyword evidence="5 8" id="KW-0238">DNA-binding</keyword>
<evidence type="ECO:0000256" key="2">
    <source>
        <dbReference type="ARBA" id="ARBA00022723"/>
    </source>
</evidence>
<dbReference type="Gene3D" id="4.10.1040.10">
    <property type="entry name" value="DM DNA-binding domain"/>
    <property type="match status" value="1"/>
</dbReference>
<dbReference type="GO" id="GO:0046872">
    <property type="term" value="F:metal ion binding"/>
    <property type="evidence" value="ECO:0007669"/>
    <property type="project" value="UniProtKB-KW"/>
</dbReference>
<dbReference type="PANTHER" id="PTHR12322">
    <property type="entry name" value="DOUBLESEX AND MAB-3 RELATED TRANSCRIPTION FACTOR DMRT"/>
    <property type="match status" value="1"/>
</dbReference>
<dbReference type="EMBL" id="BFAA01008092">
    <property type="protein sequence ID" value="GCB64751.1"/>
    <property type="molecule type" value="Genomic_DNA"/>
</dbReference>
<dbReference type="PROSITE" id="PS40000">
    <property type="entry name" value="DM_1"/>
    <property type="match status" value="1"/>
</dbReference>
<gene>
    <name evidence="11" type="ORF">scyTo_0014808</name>
</gene>
<evidence type="ECO:0000259" key="10">
    <source>
        <dbReference type="PROSITE" id="PS50809"/>
    </source>
</evidence>
<organism evidence="11 12">
    <name type="scientific">Scyliorhinus torazame</name>
    <name type="common">Cloudy catshark</name>
    <name type="synonym">Catulus torazame</name>
    <dbReference type="NCBI Taxonomy" id="75743"/>
    <lineage>
        <taxon>Eukaryota</taxon>
        <taxon>Metazoa</taxon>
        <taxon>Chordata</taxon>
        <taxon>Craniata</taxon>
        <taxon>Vertebrata</taxon>
        <taxon>Chondrichthyes</taxon>
        <taxon>Elasmobranchii</taxon>
        <taxon>Galeomorphii</taxon>
        <taxon>Galeoidea</taxon>
        <taxon>Carcharhiniformes</taxon>
        <taxon>Scyliorhinidae</taxon>
        <taxon>Scyliorhinus</taxon>
    </lineage>
</organism>
<feature type="region of interest" description="Disordered" evidence="9">
    <location>
        <begin position="258"/>
        <end position="280"/>
    </location>
</feature>
<evidence type="ECO:0000256" key="5">
    <source>
        <dbReference type="ARBA" id="ARBA00023125"/>
    </source>
</evidence>
<comment type="similarity">
    <text evidence="1">Belongs to the DMRT family.</text>
</comment>
<evidence type="ECO:0000256" key="7">
    <source>
        <dbReference type="ARBA" id="ARBA00023242"/>
    </source>
</evidence>
<dbReference type="InterPro" id="IPR036407">
    <property type="entry name" value="DM_DNA-bd_sf"/>
</dbReference>
<dbReference type="Pfam" id="PF03474">
    <property type="entry name" value="DMA"/>
    <property type="match status" value="1"/>
</dbReference>
<dbReference type="GO" id="GO:0000978">
    <property type="term" value="F:RNA polymerase II cis-regulatory region sequence-specific DNA binding"/>
    <property type="evidence" value="ECO:0007669"/>
    <property type="project" value="TreeGrafter"/>
</dbReference>
<feature type="domain" description="DM" evidence="10">
    <location>
        <begin position="26"/>
        <end position="73"/>
    </location>
</feature>
<proteinExistence type="inferred from homology"/>
<dbReference type="InterPro" id="IPR001275">
    <property type="entry name" value="DM_DNA-bd"/>
</dbReference>
<dbReference type="CDD" id="cd14370">
    <property type="entry name" value="CUE_DMA"/>
    <property type="match status" value="1"/>
</dbReference>
<feature type="compositionally biased region" description="Polar residues" evidence="9">
    <location>
        <begin position="258"/>
        <end position="271"/>
    </location>
</feature>
<dbReference type="Pfam" id="PF00751">
    <property type="entry name" value="DM"/>
    <property type="match status" value="1"/>
</dbReference>
<protein>
    <recommendedName>
        <fullName evidence="10">DM domain-containing protein</fullName>
    </recommendedName>
</protein>
<dbReference type="PANTHER" id="PTHR12322:SF120">
    <property type="entry name" value="DOUBLESEX- AND MAB-3-RELATED TRANSCRIPTION FACTOR 3"/>
    <property type="match status" value="1"/>
</dbReference>
<reference evidence="11 12" key="1">
    <citation type="journal article" date="2018" name="Nat. Ecol. Evol.">
        <title>Shark genomes provide insights into elasmobranch evolution and the origin of vertebrates.</title>
        <authorList>
            <person name="Hara Y"/>
            <person name="Yamaguchi K"/>
            <person name="Onimaru K"/>
            <person name="Kadota M"/>
            <person name="Koyanagi M"/>
            <person name="Keeley SD"/>
            <person name="Tatsumi K"/>
            <person name="Tanaka K"/>
            <person name="Motone F"/>
            <person name="Kageyama Y"/>
            <person name="Nozu R"/>
            <person name="Adachi N"/>
            <person name="Nishimura O"/>
            <person name="Nakagawa R"/>
            <person name="Tanegashima C"/>
            <person name="Kiyatake I"/>
            <person name="Matsumoto R"/>
            <person name="Murakumo K"/>
            <person name="Nishida K"/>
            <person name="Terakita A"/>
            <person name="Kuratani S"/>
            <person name="Sato K"/>
            <person name="Hyodo S Kuraku.S."/>
        </authorList>
    </citation>
    <scope>NUCLEOTIDE SEQUENCE [LARGE SCALE GENOMIC DNA]</scope>
</reference>
<feature type="region of interest" description="Disordered" evidence="9">
    <location>
        <begin position="148"/>
        <end position="193"/>
    </location>
</feature>
<dbReference type="FunFam" id="4.10.1040.10:FF:000001">
    <property type="entry name" value="doublesex- and mab-3-related transcription factor 1"/>
    <property type="match status" value="1"/>
</dbReference>
<accession>A0A401NV32</accession>
<dbReference type="STRING" id="75743.A0A401NV32"/>
<evidence type="ECO:0000256" key="1">
    <source>
        <dbReference type="ARBA" id="ARBA00006834"/>
    </source>
</evidence>
<dbReference type="SMART" id="SM00301">
    <property type="entry name" value="DM"/>
    <property type="match status" value="1"/>
</dbReference>
<feature type="compositionally biased region" description="Basic and acidic residues" evidence="9">
    <location>
        <begin position="176"/>
        <end position="193"/>
    </location>
</feature>
<dbReference type="AlphaFoldDB" id="A0A401NV32"/>
<dbReference type="InterPro" id="IPR009060">
    <property type="entry name" value="UBA-like_sf"/>
</dbReference>